<gene>
    <name evidence="1" type="ORF">C7450_11265</name>
</gene>
<name>A0A2V3TXE7_9HYPH</name>
<sequence>MSNSDPFDLTRFVEAQVGVFDVALAELRSGRKASHWMWFIFPQLRGLGHSPRAQFYGLASLEEASAYLAHPLLGPRLLSATDAVLQHASLTAHAIFGSPDDVKFHASMTLFARASGDPKAPFEEAIAAFYGGIPHPGTLDLLAH</sequence>
<evidence type="ECO:0000313" key="2">
    <source>
        <dbReference type="Proteomes" id="UP000248021"/>
    </source>
</evidence>
<proteinExistence type="predicted"/>
<comment type="caution">
    <text evidence="1">The sequence shown here is derived from an EMBL/GenBank/DDBJ whole genome shotgun (WGS) entry which is preliminary data.</text>
</comment>
<dbReference type="OrthoDB" id="9801870at2"/>
<dbReference type="InterPro" id="IPR036287">
    <property type="entry name" value="Rv1873-like_sf"/>
</dbReference>
<dbReference type="Gene3D" id="1.25.40.380">
    <property type="entry name" value="Protein of unknown function DUF1810"/>
    <property type="match status" value="1"/>
</dbReference>
<dbReference type="EMBL" id="QJJK01000012">
    <property type="protein sequence ID" value="PXW54036.1"/>
    <property type="molecule type" value="Genomic_DNA"/>
</dbReference>
<dbReference type="SUPFAM" id="SSF140736">
    <property type="entry name" value="Rv1873-like"/>
    <property type="match status" value="1"/>
</dbReference>
<dbReference type="AlphaFoldDB" id="A0A2V3TXE7"/>
<accession>A0A2V3TXE7</accession>
<keyword evidence="2" id="KW-1185">Reference proteome</keyword>
<dbReference type="InterPro" id="IPR014937">
    <property type="entry name" value="DUF1810"/>
</dbReference>
<dbReference type="Pfam" id="PF08837">
    <property type="entry name" value="DUF1810"/>
    <property type="match status" value="1"/>
</dbReference>
<dbReference type="Proteomes" id="UP000248021">
    <property type="component" value="Unassembled WGS sequence"/>
</dbReference>
<dbReference type="RefSeq" id="WP_110377286.1">
    <property type="nucleotide sequence ID" value="NZ_JAHBRY010000002.1"/>
</dbReference>
<protein>
    <submittedName>
        <fullName evidence="1">Uncharacterized protein (DUF1810 family)</fullName>
    </submittedName>
</protein>
<evidence type="ECO:0000313" key="1">
    <source>
        <dbReference type="EMBL" id="PXW54036.1"/>
    </source>
</evidence>
<dbReference type="PIRSF" id="PIRSF008546">
    <property type="entry name" value="UCP008546"/>
    <property type="match status" value="1"/>
</dbReference>
<reference evidence="1 2" key="1">
    <citation type="submission" date="2018-05" db="EMBL/GenBank/DDBJ databases">
        <title>Genomic Encyclopedia of Type Strains, Phase IV (KMG-IV): sequencing the most valuable type-strain genomes for metagenomic binning, comparative biology and taxonomic classification.</title>
        <authorList>
            <person name="Goeker M."/>
        </authorList>
    </citation>
    <scope>NUCLEOTIDE SEQUENCE [LARGE SCALE GENOMIC DNA]</scope>
    <source>
        <strain evidence="1 2">DSM 6462</strain>
    </source>
</reference>
<organism evidence="1 2">
    <name type="scientific">Chelatococcus asaccharovorans</name>
    <dbReference type="NCBI Taxonomy" id="28210"/>
    <lineage>
        <taxon>Bacteria</taxon>
        <taxon>Pseudomonadati</taxon>
        <taxon>Pseudomonadota</taxon>
        <taxon>Alphaproteobacteria</taxon>
        <taxon>Hyphomicrobiales</taxon>
        <taxon>Chelatococcaceae</taxon>
        <taxon>Chelatococcus</taxon>
    </lineage>
</organism>